<evidence type="ECO:0000313" key="2">
    <source>
        <dbReference type="Proteomes" id="UP000037712"/>
    </source>
</evidence>
<comment type="caution">
    <text evidence="1">The sequence shown here is derived from an EMBL/GenBank/DDBJ whole genome shotgun (WGS) entry which is preliminary data.</text>
</comment>
<organism evidence="1 2">
    <name type="scientific">Rhodococcus rhodochrous KG-21</name>
    <dbReference type="NCBI Taxonomy" id="1441923"/>
    <lineage>
        <taxon>Bacteria</taxon>
        <taxon>Bacillati</taxon>
        <taxon>Actinomycetota</taxon>
        <taxon>Actinomycetes</taxon>
        <taxon>Mycobacteriales</taxon>
        <taxon>Nocardiaceae</taxon>
        <taxon>Rhodococcus</taxon>
    </lineage>
</organism>
<dbReference type="PATRIC" id="fig|1441923.3.peg.2843"/>
<dbReference type="SUPFAM" id="SSF54862">
    <property type="entry name" value="4Fe-4S ferredoxins"/>
    <property type="match status" value="1"/>
</dbReference>
<dbReference type="Gene3D" id="3.30.70.20">
    <property type="match status" value="1"/>
</dbReference>
<gene>
    <name evidence="1" type="ORF">Z051_12960</name>
</gene>
<protein>
    <submittedName>
        <fullName evidence="1">Ferredoxin</fullName>
    </submittedName>
</protein>
<sequence>MAAHDTGTKHGTRRLVVDRSVCAGHGLCYGRSPEVVDCDDSGYPVILQDALELAEHVAAAEEAVAMCPERALTLEISESSRNPSA</sequence>
<reference evidence="2" key="2">
    <citation type="submission" date="2015-01" db="EMBL/GenBank/DDBJ databases">
        <title>Draft genome sequence of potential hydrocarbon metabolising strain of Rhodococcus rhodochrous.</title>
        <authorList>
            <person name="Aggarwal R.K."/>
            <person name="Dawar C."/>
        </authorList>
    </citation>
    <scope>NUCLEOTIDE SEQUENCE [LARGE SCALE GENOMIC DNA]</scope>
    <source>
        <strain evidence="2">KG-21</strain>
    </source>
</reference>
<evidence type="ECO:0000313" key="1">
    <source>
        <dbReference type="EMBL" id="KOS55790.1"/>
    </source>
</evidence>
<name>A0A0M9WNM7_RHORH</name>
<dbReference type="AlphaFoldDB" id="A0A0M9WNM7"/>
<dbReference type="Proteomes" id="UP000037712">
    <property type="component" value="Unassembled WGS sequence"/>
</dbReference>
<reference evidence="1 2" key="1">
    <citation type="journal article" date="2015" name="Genome Announc.">
        <title>Draft Genome Sequence of Rhodococcus rhodochrous Strain KG-21, a Soil Isolate from Oil Fields of Krishna-Godavari Basin, India.</title>
        <authorList>
            <person name="Dawar C."/>
            <person name="Aggarwal R.K."/>
        </authorList>
    </citation>
    <scope>NUCLEOTIDE SEQUENCE [LARGE SCALE GENOMIC DNA]</scope>
    <source>
        <strain evidence="1 2">KG-21</strain>
    </source>
</reference>
<dbReference type="Pfam" id="PF13459">
    <property type="entry name" value="Fer4_15"/>
    <property type="match status" value="1"/>
</dbReference>
<dbReference type="RefSeq" id="WP_054373100.1">
    <property type="nucleotide sequence ID" value="NZ_AZYO01000030.1"/>
</dbReference>
<accession>A0A0M9WNM7</accession>
<dbReference type="EMBL" id="AZYO01000030">
    <property type="protein sequence ID" value="KOS55790.1"/>
    <property type="molecule type" value="Genomic_DNA"/>
</dbReference>
<proteinExistence type="predicted"/>